<feature type="transmembrane region" description="Helical" evidence="8">
    <location>
        <begin position="48"/>
        <end position="70"/>
    </location>
</feature>
<protein>
    <submittedName>
        <fullName evidence="10">MFS transporter</fullName>
    </submittedName>
</protein>
<keyword evidence="11" id="KW-1185">Reference proteome</keyword>
<evidence type="ECO:0000256" key="2">
    <source>
        <dbReference type="ARBA" id="ARBA00022448"/>
    </source>
</evidence>
<evidence type="ECO:0000256" key="7">
    <source>
        <dbReference type="ARBA" id="ARBA00023136"/>
    </source>
</evidence>
<evidence type="ECO:0000313" key="11">
    <source>
        <dbReference type="Proteomes" id="UP001203338"/>
    </source>
</evidence>
<dbReference type="InterPro" id="IPR011701">
    <property type="entry name" value="MFS"/>
</dbReference>
<evidence type="ECO:0000256" key="5">
    <source>
        <dbReference type="ARBA" id="ARBA00022847"/>
    </source>
</evidence>
<dbReference type="InterPro" id="IPR051084">
    <property type="entry name" value="H+-coupled_symporters"/>
</dbReference>
<accession>A0ABT0PKT3</accession>
<comment type="subcellular location">
    <subcellularLocation>
        <location evidence="1">Cell membrane</location>
        <topology evidence="1">Multi-pass membrane protein</topology>
    </subcellularLocation>
</comment>
<name>A0ABT0PKT3_9GAMM</name>
<evidence type="ECO:0000256" key="3">
    <source>
        <dbReference type="ARBA" id="ARBA00022475"/>
    </source>
</evidence>
<dbReference type="PROSITE" id="PS50850">
    <property type="entry name" value="MFS"/>
    <property type="match status" value="1"/>
</dbReference>
<dbReference type="SUPFAM" id="SSF103473">
    <property type="entry name" value="MFS general substrate transporter"/>
    <property type="match status" value="1"/>
</dbReference>
<sequence length="431" mass="47036">MRVGTDWKIIGTVSLGSALEVYDFMIYALMAPYIGVLFFPVADSDSSLLLTFAAFAVGYVSRPLGGIVFGHQGDRHGRKLPFTMTILVMALSTFLIGCLPTWQQVGNMAPFLLVTLRLLQGVSMGGETGGALTYISEHEPRRQGVAVSAIVSGMFFGVLLGYIVHGLLVMVLGQDGIMQGGWRLVFWLGAVLGVIGYRMRSRFQETAIFCQVQEARQTATVPLLEVFQNYKLHLFCGVISLAIYSVTMLLLMVYLPSWMQMNQPGSGVAFLGAMSAALMVLTVLAFGLLYDRIGAEKMIWIASLNNLLFGGVWYYLFISTPAFVWHLLPFASVFVSLMAAAQIPMLAGLFPSRVRYTGLALSYNIGFMLGGTTPLVSVWLNQVTEKAWTPGLLLVISGLAGLMLLKPLARIWRTAPCHSPSKLTAKAQSKT</sequence>
<feature type="transmembrane region" description="Helical" evidence="8">
    <location>
        <begin position="144"/>
        <end position="168"/>
    </location>
</feature>
<proteinExistence type="predicted"/>
<evidence type="ECO:0000256" key="6">
    <source>
        <dbReference type="ARBA" id="ARBA00022989"/>
    </source>
</evidence>
<keyword evidence="7 8" id="KW-0472">Membrane</keyword>
<dbReference type="Gene3D" id="1.20.1250.20">
    <property type="entry name" value="MFS general substrate transporter like domains"/>
    <property type="match status" value="1"/>
</dbReference>
<dbReference type="RefSeq" id="WP_249701525.1">
    <property type="nucleotide sequence ID" value="NZ_JAMFLX010000035.1"/>
</dbReference>
<dbReference type="Proteomes" id="UP001203338">
    <property type="component" value="Unassembled WGS sequence"/>
</dbReference>
<evidence type="ECO:0000313" key="10">
    <source>
        <dbReference type="EMBL" id="MCL6271861.1"/>
    </source>
</evidence>
<keyword evidence="2" id="KW-0813">Transport</keyword>
<feature type="transmembrane region" description="Helical" evidence="8">
    <location>
        <begin position="232"/>
        <end position="255"/>
    </location>
</feature>
<dbReference type="Pfam" id="PF07690">
    <property type="entry name" value="MFS_1"/>
    <property type="match status" value="1"/>
</dbReference>
<feature type="domain" description="Major facilitator superfamily (MFS) profile" evidence="9">
    <location>
        <begin position="9"/>
        <end position="415"/>
    </location>
</feature>
<feature type="transmembrane region" description="Helical" evidence="8">
    <location>
        <begin position="387"/>
        <end position="405"/>
    </location>
</feature>
<evidence type="ECO:0000256" key="1">
    <source>
        <dbReference type="ARBA" id="ARBA00004651"/>
    </source>
</evidence>
<comment type="caution">
    <text evidence="10">The sequence shown here is derived from an EMBL/GenBank/DDBJ whole genome shotgun (WGS) entry which is preliminary data.</text>
</comment>
<feature type="transmembrane region" description="Helical" evidence="8">
    <location>
        <begin position="267"/>
        <end position="290"/>
    </location>
</feature>
<feature type="transmembrane region" description="Helical" evidence="8">
    <location>
        <begin position="180"/>
        <end position="197"/>
    </location>
</feature>
<feature type="transmembrane region" description="Helical" evidence="8">
    <location>
        <begin position="323"/>
        <end position="349"/>
    </location>
</feature>
<keyword evidence="3" id="KW-1003">Cell membrane</keyword>
<evidence type="ECO:0000256" key="8">
    <source>
        <dbReference type="SAM" id="Phobius"/>
    </source>
</evidence>
<feature type="transmembrane region" description="Helical" evidence="8">
    <location>
        <begin position="21"/>
        <end position="42"/>
    </location>
</feature>
<dbReference type="PANTHER" id="PTHR43528:SF7">
    <property type="entry name" value="MFS TRANSPORTER"/>
    <property type="match status" value="1"/>
</dbReference>
<feature type="transmembrane region" description="Helical" evidence="8">
    <location>
        <begin position="361"/>
        <end position="381"/>
    </location>
</feature>
<dbReference type="InterPro" id="IPR020846">
    <property type="entry name" value="MFS_dom"/>
</dbReference>
<organism evidence="10 11">
    <name type="scientific">Parendozoicomonas callyspongiae</name>
    <dbReference type="NCBI Taxonomy" id="2942213"/>
    <lineage>
        <taxon>Bacteria</taxon>
        <taxon>Pseudomonadati</taxon>
        <taxon>Pseudomonadota</taxon>
        <taxon>Gammaproteobacteria</taxon>
        <taxon>Oceanospirillales</taxon>
        <taxon>Endozoicomonadaceae</taxon>
        <taxon>Parendozoicomonas</taxon>
    </lineage>
</organism>
<evidence type="ECO:0000259" key="9">
    <source>
        <dbReference type="PROSITE" id="PS50850"/>
    </source>
</evidence>
<dbReference type="InterPro" id="IPR036259">
    <property type="entry name" value="MFS_trans_sf"/>
</dbReference>
<feature type="transmembrane region" description="Helical" evidence="8">
    <location>
        <begin position="82"/>
        <end position="102"/>
    </location>
</feature>
<dbReference type="PANTHER" id="PTHR43528">
    <property type="entry name" value="ALPHA-KETOGLUTARATE PERMEASE"/>
    <property type="match status" value="1"/>
</dbReference>
<keyword evidence="6 8" id="KW-1133">Transmembrane helix</keyword>
<evidence type="ECO:0000256" key="4">
    <source>
        <dbReference type="ARBA" id="ARBA00022692"/>
    </source>
</evidence>
<keyword evidence="4 8" id="KW-0812">Transmembrane</keyword>
<keyword evidence="5" id="KW-0769">Symport</keyword>
<reference evidence="10 11" key="1">
    <citation type="submission" date="2022-05" db="EMBL/GenBank/DDBJ databases">
        <authorList>
            <person name="Park J.-S."/>
        </authorList>
    </citation>
    <scope>NUCLEOTIDE SEQUENCE [LARGE SCALE GENOMIC DNA]</scope>
    <source>
        <strain evidence="10 11">2012CJ34-2</strain>
    </source>
</reference>
<dbReference type="EMBL" id="JAMFLX010000035">
    <property type="protein sequence ID" value="MCL6271861.1"/>
    <property type="molecule type" value="Genomic_DNA"/>
</dbReference>
<feature type="transmembrane region" description="Helical" evidence="8">
    <location>
        <begin position="299"/>
        <end position="317"/>
    </location>
</feature>
<gene>
    <name evidence="10" type="ORF">M3P05_18240</name>
</gene>